<dbReference type="OrthoDB" id="2688364at2759"/>
<evidence type="ECO:0000313" key="2">
    <source>
        <dbReference type="EMBL" id="KAF7350130.1"/>
    </source>
</evidence>
<keyword evidence="3" id="KW-1185">Reference proteome</keyword>
<dbReference type="EMBL" id="JACAZI010000010">
    <property type="protein sequence ID" value="KAF7350130.1"/>
    <property type="molecule type" value="Genomic_DNA"/>
</dbReference>
<dbReference type="Proteomes" id="UP000620124">
    <property type="component" value="Unassembled WGS sequence"/>
</dbReference>
<protein>
    <submittedName>
        <fullName evidence="2">F-box domain-containing protein</fullName>
    </submittedName>
</protein>
<proteinExistence type="predicted"/>
<sequence length="477" mass="53289">MKSKVQNPTGSWSGLPADICICIMAFLSPRDILSLRKVSKSLADITRKRSVWIHALRCVCMEHDVYAPSFSLAEMSIHELEHTATASRRFTSHVWTNFRLGRTVAPLSIRYMEPLALGEGFQHPRLIPGGRYLIAVFHCTLHLWDLANESNIPSTSFTIDGVTEIRGIWTRNCTPDVLVFVSTTGFDSVFRCHVFSVFPPASMPHFRLFAPVLSLPIANSVPNILYITTIHVAVGADSSIVLWNYVHDSWVSWVAPLIRTNDDLFLCHNNVVMFFAAEAEVHVASIPTLSPRSGTMTPPEIDTLPIVQKFQVRRYDQAKPLISCVGANRRLFHGRETITVEQPLHIDIMSLNATKLMITHFALLPAASENTSLCELVALGESPLEISYYKSRSLFLEWINPSMVADFEIEDNLIHLSLMAIRGTESTFASGVLEIPELLANDGNSDFCLFSGRTCARIPSGTGFKMMIMDYLMPPPH</sequence>
<dbReference type="PROSITE" id="PS50181">
    <property type="entry name" value="FBOX"/>
    <property type="match status" value="1"/>
</dbReference>
<feature type="domain" description="F-box" evidence="1">
    <location>
        <begin position="9"/>
        <end position="55"/>
    </location>
</feature>
<dbReference type="SUPFAM" id="SSF81383">
    <property type="entry name" value="F-box domain"/>
    <property type="match status" value="1"/>
</dbReference>
<reference evidence="2" key="1">
    <citation type="submission" date="2020-05" db="EMBL/GenBank/DDBJ databases">
        <title>Mycena genomes resolve the evolution of fungal bioluminescence.</title>
        <authorList>
            <person name="Tsai I.J."/>
        </authorList>
    </citation>
    <scope>NUCLEOTIDE SEQUENCE</scope>
    <source>
        <strain evidence="2">CCC161011</strain>
    </source>
</reference>
<dbReference type="Gene3D" id="1.20.1280.50">
    <property type="match status" value="1"/>
</dbReference>
<dbReference type="AlphaFoldDB" id="A0A8H6XXK8"/>
<accession>A0A8H6XXK8</accession>
<dbReference type="SMART" id="SM00256">
    <property type="entry name" value="FBOX"/>
    <property type="match status" value="1"/>
</dbReference>
<name>A0A8H6XXK8_9AGAR</name>
<evidence type="ECO:0000259" key="1">
    <source>
        <dbReference type="PROSITE" id="PS50181"/>
    </source>
</evidence>
<organism evidence="2 3">
    <name type="scientific">Mycena venus</name>
    <dbReference type="NCBI Taxonomy" id="2733690"/>
    <lineage>
        <taxon>Eukaryota</taxon>
        <taxon>Fungi</taxon>
        <taxon>Dikarya</taxon>
        <taxon>Basidiomycota</taxon>
        <taxon>Agaricomycotina</taxon>
        <taxon>Agaricomycetes</taxon>
        <taxon>Agaricomycetidae</taxon>
        <taxon>Agaricales</taxon>
        <taxon>Marasmiineae</taxon>
        <taxon>Mycenaceae</taxon>
        <taxon>Mycena</taxon>
    </lineage>
</organism>
<dbReference type="Pfam" id="PF12937">
    <property type="entry name" value="F-box-like"/>
    <property type="match status" value="1"/>
</dbReference>
<gene>
    <name evidence="2" type="ORF">MVEN_01315200</name>
</gene>
<dbReference type="InterPro" id="IPR001810">
    <property type="entry name" value="F-box_dom"/>
</dbReference>
<evidence type="ECO:0000313" key="3">
    <source>
        <dbReference type="Proteomes" id="UP000620124"/>
    </source>
</evidence>
<comment type="caution">
    <text evidence="2">The sequence shown here is derived from an EMBL/GenBank/DDBJ whole genome shotgun (WGS) entry which is preliminary data.</text>
</comment>
<dbReference type="CDD" id="cd09917">
    <property type="entry name" value="F-box_SF"/>
    <property type="match status" value="1"/>
</dbReference>
<dbReference type="InterPro" id="IPR036047">
    <property type="entry name" value="F-box-like_dom_sf"/>
</dbReference>